<protein>
    <submittedName>
        <fullName evidence="2">Uncharacterized protein</fullName>
    </submittedName>
</protein>
<keyword evidence="1" id="KW-0732">Signal</keyword>
<organism evidence="2 3">
    <name type="scientific">Palleronia aestuarii</name>
    <dbReference type="NCBI Taxonomy" id="568105"/>
    <lineage>
        <taxon>Bacteria</taxon>
        <taxon>Pseudomonadati</taxon>
        <taxon>Pseudomonadota</taxon>
        <taxon>Alphaproteobacteria</taxon>
        <taxon>Rhodobacterales</taxon>
        <taxon>Roseobacteraceae</taxon>
        <taxon>Palleronia</taxon>
    </lineage>
</organism>
<comment type="caution">
    <text evidence="2">The sequence shown here is derived from an EMBL/GenBank/DDBJ whole genome shotgun (WGS) entry which is preliminary data.</text>
</comment>
<proteinExistence type="predicted"/>
<evidence type="ECO:0000313" key="2">
    <source>
        <dbReference type="EMBL" id="PZX15755.1"/>
    </source>
</evidence>
<evidence type="ECO:0000313" key="3">
    <source>
        <dbReference type="Proteomes" id="UP000248916"/>
    </source>
</evidence>
<evidence type="ECO:0000256" key="1">
    <source>
        <dbReference type="SAM" id="SignalP"/>
    </source>
</evidence>
<sequence>MNRLILAATAAATLGMAPAYAQNLTQVPVQYPFLANNANSNAPAPSTSGATAAEISANQAAGQYFSDETNLSPRAIVILQRIAL</sequence>
<accession>A0A2W7N5S7</accession>
<dbReference type="AlphaFoldDB" id="A0A2W7N5S7"/>
<keyword evidence="3" id="KW-1185">Reference proteome</keyword>
<dbReference type="Proteomes" id="UP000248916">
    <property type="component" value="Unassembled WGS sequence"/>
</dbReference>
<feature type="chain" id="PRO_5016076987" evidence="1">
    <location>
        <begin position="22"/>
        <end position="84"/>
    </location>
</feature>
<name>A0A2W7N5S7_9RHOB</name>
<gene>
    <name evidence="2" type="ORF">LX81_02387</name>
</gene>
<feature type="signal peptide" evidence="1">
    <location>
        <begin position="1"/>
        <end position="21"/>
    </location>
</feature>
<reference evidence="2 3" key="1">
    <citation type="submission" date="2018-06" db="EMBL/GenBank/DDBJ databases">
        <title>Genomic Encyclopedia of Archaeal and Bacterial Type Strains, Phase II (KMG-II): from individual species to whole genera.</title>
        <authorList>
            <person name="Goeker M."/>
        </authorList>
    </citation>
    <scope>NUCLEOTIDE SEQUENCE [LARGE SCALE GENOMIC DNA]</scope>
    <source>
        <strain evidence="2 3">DSM 22009</strain>
    </source>
</reference>
<dbReference type="EMBL" id="QKZL01000009">
    <property type="protein sequence ID" value="PZX15755.1"/>
    <property type="molecule type" value="Genomic_DNA"/>
</dbReference>
<dbReference type="RefSeq" id="WP_111537521.1">
    <property type="nucleotide sequence ID" value="NZ_QKZL01000009.1"/>
</dbReference>